<evidence type="ECO:0000256" key="2">
    <source>
        <dbReference type="SAM" id="MobiDB-lite"/>
    </source>
</evidence>
<gene>
    <name evidence="3" type="ORF">CJ030_MR3G007098</name>
</gene>
<sequence length="336" mass="37750">MKLFEDELTYDFYPYILVLKIRTWVSDFLGVLVEHEAHWFFREPSPPSPVPPPSPIPLSPLPRFEDFGLPDVPPEWLRFDYVPPAPPTGNSSTTPGPRLLILHRTRTRRISTPLRLVRVFRRRSAINKVNRAKLKIVHTSGVRSFQRARALLKNPESDEISVVLLYKKTHTNKDGMWTSEDARENFEKMKALQLQYESEGKSYTEVEIFAEVLGTKAGYVRGLGHSVRSVGSSSSVSSVDLSRRLEEARLQIEEMRARQLEYESTSCQMVRYGADNARASADDGGAATEERRRADANDGKAATKKRRRSPEDDGGAAKDLSGTTRTEDATNGGADA</sequence>
<dbReference type="AlphaFoldDB" id="A0A6A1W7J6"/>
<dbReference type="InterPro" id="IPR004252">
    <property type="entry name" value="Probable_transposase_24"/>
</dbReference>
<dbReference type="OrthoDB" id="1921870at2759"/>
<organism evidence="3 4">
    <name type="scientific">Morella rubra</name>
    <name type="common">Chinese bayberry</name>
    <dbReference type="NCBI Taxonomy" id="262757"/>
    <lineage>
        <taxon>Eukaryota</taxon>
        <taxon>Viridiplantae</taxon>
        <taxon>Streptophyta</taxon>
        <taxon>Embryophyta</taxon>
        <taxon>Tracheophyta</taxon>
        <taxon>Spermatophyta</taxon>
        <taxon>Magnoliopsida</taxon>
        <taxon>eudicotyledons</taxon>
        <taxon>Gunneridae</taxon>
        <taxon>Pentapetalae</taxon>
        <taxon>rosids</taxon>
        <taxon>fabids</taxon>
        <taxon>Fagales</taxon>
        <taxon>Myricaceae</taxon>
        <taxon>Morella</taxon>
    </lineage>
</organism>
<keyword evidence="1" id="KW-0175">Coiled coil</keyword>
<protein>
    <submittedName>
        <fullName evidence="3">Uncharacterized protein</fullName>
    </submittedName>
</protein>
<dbReference type="EMBL" id="RXIC02000021">
    <property type="protein sequence ID" value="KAB1220057.1"/>
    <property type="molecule type" value="Genomic_DNA"/>
</dbReference>
<evidence type="ECO:0000313" key="4">
    <source>
        <dbReference type="Proteomes" id="UP000516437"/>
    </source>
</evidence>
<accession>A0A6A1W7J6</accession>
<feature type="region of interest" description="Disordered" evidence="2">
    <location>
        <begin position="278"/>
        <end position="336"/>
    </location>
</feature>
<evidence type="ECO:0000256" key="1">
    <source>
        <dbReference type="SAM" id="Coils"/>
    </source>
</evidence>
<proteinExistence type="predicted"/>
<feature type="compositionally biased region" description="Basic and acidic residues" evidence="2">
    <location>
        <begin position="288"/>
        <end position="298"/>
    </location>
</feature>
<dbReference type="Proteomes" id="UP000516437">
    <property type="component" value="Chromosome 3"/>
</dbReference>
<dbReference type="Pfam" id="PF03004">
    <property type="entry name" value="Transposase_24"/>
    <property type="match status" value="1"/>
</dbReference>
<name>A0A6A1W7J6_9ROSI</name>
<feature type="coiled-coil region" evidence="1">
    <location>
        <begin position="238"/>
        <end position="265"/>
    </location>
</feature>
<reference evidence="3 4" key="1">
    <citation type="journal article" date="2019" name="Plant Biotechnol. J.">
        <title>The red bayberry genome and genetic basis of sex determination.</title>
        <authorList>
            <person name="Jia H.M."/>
            <person name="Jia H.J."/>
            <person name="Cai Q.L."/>
            <person name="Wang Y."/>
            <person name="Zhao H.B."/>
            <person name="Yang W.F."/>
            <person name="Wang G.Y."/>
            <person name="Li Y.H."/>
            <person name="Zhan D.L."/>
            <person name="Shen Y.T."/>
            <person name="Niu Q.F."/>
            <person name="Chang L."/>
            <person name="Qiu J."/>
            <person name="Zhao L."/>
            <person name="Xie H.B."/>
            <person name="Fu W.Y."/>
            <person name="Jin J."/>
            <person name="Li X.W."/>
            <person name="Jiao Y."/>
            <person name="Zhou C.C."/>
            <person name="Tu T."/>
            <person name="Chai C.Y."/>
            <person name="Gao J.L."/>
            <person name="Fan L.J."/>
            <person name="van de Weg E."/>
            <person name="Wang J.Y."/>
            <person name="Gao Z.S."/>
        </authorList>
    </citation>
    <scope>NUCLEOTIDE SEQUENCE [LARGE SCALE GENOMIC DNA]</scope>
    <source>
        <tissue evidence="3">Leaves</tissue>
    </source>
</reference>
<comment type="caution">
    <text evidence="3">The sequence shown here is derived from an EMBL/GenBank/DDBJ whole genome shotgun (WGS) entry which is preliminary data.</text>
</comment>
<evidence type="ECO:0000313" key="3">
    <source>
        <dbReference type="EMBL" id="KAB1220057.1"/>
    </source>
</evidence>
<keyword evidence="4" id="KW-1185">Reference proteome</keyword>